<protein>
    <submittedName>
        <fullName evidence="1">Uncharacterized protein</fullName>
    </submittedName>
</protein>
<evidence type="ECO:0000313" key="1">
    <source>
        <dbReference type="EMBL" id="KAE9537319.1"/>
    </source>
</evidence>
<gene>
    <name evidence="1" type="ORF">AGLY_006342</name>
</gene>
<name>A0A6G0TRN7_APHGL</name>
<comment type="caution">
    <text evidence="1">The sequence shown here is derived from an EMBL/GenBank/DDBJ whole genome shotgun (WGS) entry which is preliminary data.</text>
</comment>
<accession>A0A6G0TRN7</accession>
<proteinExistence type="predicted"/>
<organism evidence="1 2">
    <name type="scientific">Aphis glycines</name>
    <name type="common">Soybean aphid</name>
    <dbReference type="NCBI Taxonomy" id="307491"/>
    <lineage>
        <taxon>Eukaryota</taxon>
        <taxon>Metazoa</taxon>
        <taxon>Ecdysozoa</taxon>
        <taxon>Arthropoda</taxon>
        <taxon>Hexapoda</taxon>
        <taxon>Insecta</taxon>
        <taxon>Pterygota</taxon>
        <taxon>Neoptera</taxon>
        <taxon>Paraneoptera</taxon>
        <taxon>Hemiptera</taxon>
        <taxon>Sternorrhyncha</taxon>
        <taxon>Aphidomorpha</taxon>
        <taxon>Aphidoidea</taxon>
        <taxon>Aphididae</taxon>
        <taxon>Aphidini</taxon>
        <taxon>Aphis</taxon>
        <taxon>Aphis</taxon>
    </lineage>
</organism>
<keyword evidence="2" id="KW-1185">Reference proteome</keyword>
<dbReference type="Proteomes" id="UP000475862">
    <property type="component" value="Unassembled WGS sequence"/>
</dbReference>
<reference evidence="1 2" key="1">
    <citation type="submission" date="2019-08" db="EMBL/GenBank/DDBJ databases">
        <title>The genome of the soybean aphid Biotype 1, its phylome, world population structure and adaptation to the North American continent.</title>
        <authorList>
            <person name="Giordano R."/>
            <person name="Donthu R.K."/>
            <person name="Hernandez A.G."/>
            <person name="Wright C.L."/>
            <person name="Zimin A.V."/>
        </authorList>
    </citation>
    <scope>NUCLEOTIDE SEQUENCE [LARGE SCALE GENOMIC DNA]</scope>
    <source>
        <tissue evidence="1">Whole aphids</tissue>
    </source>
</reference>
<dbReference type="EMBL" id="VYZN01000018">
    <property type="protein sequence ID" value="KAE9537319.1"/>
    <property type="molecule type" value="Genomic_DNA"/>
</dbReference>
<evidence type="ECO:0000313" key="2">
    <source>
        <dbReference type="Proteomes" id="UP000475862"/>
    </source>
</evidence>
<dbReference type="AlphaFoldDB" id="A0A6G0TRN7"/>
<sequence>MDETQNPRSFFTESQFFEENHSGNAVLEWITEQNNRKSLFKKLSIPCLQCGKMGRWGQRLYSKSKTKSDSTLIIRKKEFNIQYFNLCNSSYKLSYQHHLNFLLGKRGDDKHSTTSKYISLSVLIVEYPSMICPFILFTNHFMYNIRMQQMDIYLRSTIQPKNMKIARRRPFTEQRDFLCFYTIRYFKKCLINRVRIFYDLEVMGVQDTTPSEYAIVVNELRIRSGHVYGLIYDKRRQISETMTLMNMMLKRTDIGTIMLWYLPNFVRITHPTLNIQQRAISINYNIIKNDHPTTHPKFNLTHVQAASRNVSMVRILSNSFHTYTENNYQAYYPTFSPNRNSQTNIFPNGILTKSPNTKATVNPPKSFILDHFALLYSNKIITIQDIGKRLDEA</sequence>